<reference evidence="2 3" key="1">
    <citation type="journal article" date="2006" name="Proc. Natl. Acad. Sci. U.S.A.">
        <title>Evolution of sensory complexity recorded in a myxobacterial genome.</title>
        <authorList>
            <person name="Goldman B.S."/>
            <person name="Nierman W.C."/>
            <person name="Kaiser D."/>
            <person name="Slater S.C."/>
            <person name="Durkin A.S."/>
            <person name="Eisen J.A."/>
            <person name="Ronning C.M."/>
            <person name="Barbazuk W.B."/>
            <person name="Blanchard M."/>
            <person name="Field C."/>
            <person name="Halling C."/>
            <person name="Hinkle G."/>
            <person name="Iartchuk O."/>
            <person name="Kim H.S."/>
            <person name="Mackenzie C."/>
            <person name="Madupu R."/>
            <person name="Miller N."/>
            <person name="Shvartsbeyn A."/>
            <person name="Sullivan S.A."/>
            <person name="Vaudin M."/>
            <person name="Wiegand R."/>
            <person name="Kaplan H.B."/>
        </authorList>
    </citation>
    <scope>NUCLEOTIDE SEQUENCE [LARGE SCALE GENOMIC DNA]</scope>
    <source>
        <strain evidence="3">DK1622</strain>
    </source>
</reference>
<feature type="region of interest" description="Disordered" evidence="1">
    <location>
        <begin position="1"/>
        <end position="30"/>
    </location>
</feature>
<name>Q1D2Y4_MYXXD</name>
<evidence type="ECO:0000313" key="3">
    <source>
        <dbReference type="Proteomes" id="UP000002402"/>
    </source>
</evidence>
<evidence type="ECO:0000256" key="1">
    <source>
        <dbReference type="SAM" id="MobiDB-lite"/>
    </source>
</evidence>
<gene>
    <name evidence="2" type="ordered locus">MXAN_4828</name>
</gene>
<organism evidence="2 3">
    <name type="scientific">Myxococcus xanthus (strain DK1622)</name>
    <dbReference type="NCBI Taxonomy" id="246197"/>
    <lineage>
        <taxon>Bacteria</taxon>
        <taxon>Pseudomonadati</taxon>
        <taxon>Myxococcota</taxon>
        <taxon>Myxococcia</taxon>
        <taxon>Myxococcales</taxon>
        <taxon>Cystobacterineae</taxon>
        <taxon>Myxococcaceae</taxon>
        <taxon>Myxococcus</taxon>
    </lineage>
</organism>
<dbReference type="AlphaFoldDB" id="Q1D2Y4"/>
<protein>
    <submittedName>
        <fullName evidence="2">Uncharacterized protein</fullName>
    </submittedName>
</protein>
<accession>Q1D2Y4</accession>
<proteinExistence type="predicted"/>
<dbReference type="EnsemblBacteria" id="ABF89235">
    <property type="protein sequence ID" value="ABF89235"/>
    <property type="gene ID" value="MXAN_4828"/>
</dbReference>
<keyword evidence="3" id="KW-1185">Reference proteome</keyword>
<dbReference type="STRING" id="246197.MXAN_4828"/>
<evidence type="ECO:0000313" key="2">
    <source>
        <dbReference type="EMBL" id="ABF89235.1"/>
    </source>
</evidence>
<dbReference type="KEGG" id="mxa:MXAN_4828"/>
<dbReference type="Proteomes" id="UP000002402">
    <property type="component" value="Chromosome"/>
</dbReference>
<dbReference type="EMBL" id="CP000113">
    <property type="protein sequence ID" value="ABF89235.1"/>
    <property type="molecule type" value="Genomic_DNA"/>
</dbReference>
<sequence>MPAVKHLTQRAPEIRGATSRCLATHPRHRT</sequence>
<dbReference type="HOGENOM" id="CLU_3404484_0_0_7"/>